<dbReference type="SUPFAM" id="SSF54427">
    <property type="entry name" value="NTF2-like"/>
    <property type="match status" value="1"/>
</dbReference>
<sequence>MAGKVKKKPSRSYQRRAAIGVRFYRSLLGVFLVTVFICAAGLGYLYFWLARYEKQSVTGAMRAYMKAVQNREWDSIYDTDSQYFTEFNSEEAVTSYLLTLYGNVKASGCTFSLMSIDQGSGYRYYDVYYQQGKVGTLECRKPEGSSVWKVRTLVSGGAYSFDVLDGSTFSINGIDISSDYADEESHIPYCFEELVESETENLPSVTRYTVENLVREPELKTASGDIAVRDYSSLQYYIGKAPSSEQLEEFSAELQDTAIAYSNWITEDGTFYNFAKHLDTSTSFYQDMLAFNNQFFSTHYSNEITDIRVYDVIALGEDAFLGNISFTQTATNENGSRSSDCNYQIYFIRKNGSWKATRIYNISTDASDGTDPAADSAAEASASPSAETE</sequence>
<keyword evidence="2" id="KW-0812">Transmembrane</keyword>
<evidence type="ECO:0000256" key="1">
    <source>
        <dbReference type="SAM" id="MobiDB-lite"/>
    </source>
</evidence>
<feature type="compositionally biased region" description="Low complexity" evidence="1">
    <location>
        <begin position="371"/>
        <end position="389"/>
    </location>
</feature>
<dbReference type="InterPro" id="IPR032710">
    <property type="entry name" value="NTF2-like_dom_sf"/>
</dbReference>
<dbReference type="EMBL" id="VUMN01000007">
    <property type="protein sequence ID" value="MSS58108.1"/>
    <property type="molecule type" value="Genomic_DNA"/>
</dbReference>
<evidence type="ECO:0000313" key="3">
    <source>
        <dbReference type="EMBL" id="MSS58108.1"/>
    </source>
</evidence>
<proteinExistence type="predicted"/>
<dbReference type="RefSeq" id="WP_154503614.1">
    <property type="nucleotide sequence ID" value="NZ_VUMN01000007.1"/>
</dbReference>
<feature type="transmembrane region" description="Helical" evidence="2">
    <location>
        <begin position="21"/>
        <end position="49"/>
    </location>
</feature>
<name>A0A7X2NRI7_9FIRM</name>
<gene>
    <name evidence="3" type="ORF">FYJ51_04230</name>
</gene>
<organism evidence="3 4">
    <name type="scientific">Stecheria intestinalis</name>
    <dbReference type="NCBI Taxonomy" id="2606630"/>
    <lineage>
        <taxon>Bacteria</taxon>
        <taxon>Bacillati</taxon>
        <taxon>Bacillota</taxon>
        <taxon>Erysipelotrichia</taxon>
        <taxon>Erysipelotrichales</taxon>
        <taxon>Erysipelotrichaceae</taxon>
        <taxon>Stecheria</taxon>
    </lineage>
</organism>
<keyword evidence="2" id="KW-1133">Transmembrane helix</keyword>
<dbReference type="AlphaFoldDB" id="A0A7X2NRI7"/>
<comment type="caution">
    <text evidence="3">The sequence shown here is derived from an EMBL/GenBank/DDBJ whole genome shotgun (WGS) entry which is preliminary data.</text>
</comment>
<reference evidence="3 4" key="1">
    <citation type="submission" date="2019-08" db="EMBL/GenBank/DDBJ databases">
        <title>In-depth cultivation of the pig gut microbiome towards novel bacterial diversity and tailored functional studies.</title>
        <authorList>
            <person name="Wylensek D."/>
            <person name="Hitch T.C.A."/>
            <person name="Clavel T."/>
        </authorList>
    </citation>
    <scope>NUCLEOTIDE SEQUENCE [LARGE SCALE GENOMIC DNA]</scope>
    <source>
        <strain evidence="3 4">Oil+RF-744-GAM-WT-6</strain>
    </source>
</reference>
<feature type="region of interest" description="Disordered" evidence="1">
    <location>
        <begin position="366"/>
        <end position="389"/>
    </location>
</feature>
<keyword evidence="2" id="KW-0472">Membrane</keyword>
<keyword evidence="4" id="KW-1185">Reference proteome</keyword>
<evidence type="ECO:0000256" key="2">
    <source>
        <dbReference type="SAM" id="Phobius"/>
    </source>
</evidence>
<evidence type="ECO:0000313" key="4">
    <source>
        <dbReference type="Proteomes" id="UP000461880"/>
    </source>
</evidence>
<accession>A0A7X2NRI7</accession>
<protein>
    <submittedName>
        <fullName evidence="3">Uncharacterized protein</fullName>
    </submittedName>
</protein>
<dbReference type="Proteomes" id="UP000461880">
    <property type="component" value="Unassembled WGS sequence"/>
</dbReference>